<organism evidence="3 4">
    <name type="scientific">Arthrobacter pigmenti</name>
    <dbReference type="NCBI Taxonomy" id="271432"/>
    <lineage>
        <taxon>Bacteria</taxon>
        <taxon>Bacillati</taxon>
        <taxon>Actinomycetota</taxon>
        <taxon>Actinomycetes</taxon>
        <taxon>Micrococcales</taxon>
        <taxon>Micrococcaceae</taxon>
        <taxon>Arthrobacter</taxon>
    </lineage>
</organism>
<feature type="transmembrane region" description="Helical" evidence="2">
    <location>
        <begin position="61"/>
        <end position="81"/>
    </location>
</feature>
<reference evidence="3 4" key="1">
    <citation type="submission" date="2020-03" db="EMBL/GenBank/DDBJ databases">
        <title>Sequencing the genomes of 1000 actinobacteria strains.</title>
        <authorList>
            <person name="Klenk H.-P."/>
        </authorList>
    </citation>
    <scope>NUCLEOTIDE SEQUENCE [LARGE SCALE GENOMIC DNA]</scope>
    <source>
        <strain evidence="3 4">DSM 16403</strain>
    </source>
</reference>
<gene>
    <name evidence="3" type="ORF">BJ994_001342</name>
</gene>
<dbReference type="Pfam" id="PF09534">
    <property type="entry name" value="Trp_oprn_chp"/>
    <property type="match status" value="1"/>
</dbReference>
<accession>A0A846RT67</accession>
<dbReference type="InterPro" id="IPR019051">
    <property type="entry name" value="Trp_biosyn_TM_oprn/chp"/>
</dbReference>
<feature type="region of interest" description="Disordered" evidence="1">
    <location>
        <begin position="181"/>
        <end position="203"/>
    </location>
</feature>
<comment type="caution">
    <text evidence="3">The sequence shown here is derived from an EMBL/GenBank/DDBJ whole genome shotgun (WGS) entry which is preliminary data.</text>
</comment>
<evidence type="ECO:0000313" key="3">
    <source>
        <dbReference type="EMBL" id="NJC22266.1"/>
    </source>
</evidence>
<feature type="transmembrane region" description="Helical" evidence="2">
    <location>
        <begin position="20"/>
        <end position="41"/>
    </location>
</feature>
<proteinExistence type="predicted"/>
<protein>
    <submittedName>
        <fullName evidence="3">Putative membrane protein (TIGR02234 family)</fullName>
    </submittedName>
</protein>
<feature type="transmembrane region" description="Helical" evidence="2">
    <location>
        <begin position="88"/>
        <end position="110"/>
    </location>
</feature>
<dbReference type="RefSeq" id="WP_167992743.1">
    <property type="nucleotide sequence ID" value="NZ_JAATJL010000001.1"/>
</dbReference>
<evidence type="ECO:0000256" key="1">
    <source>
        <dbReference type="SAM" id="MobiDB-lite"/>
    </source>
</evidence>
<evidence type="ECO:0000313" key="4">
    <source>
        <dbReference type="Proteomes" id="UP000547458"/>
    </source>
</evidence>
<keyword evidence="2" id="KW-0812">Transmembrane</keyword>
<keyword evidence="4" id="KW-1185">Reference proteome</keyword>
<keyword evidence="2" id="KW-0472">Membrane</keyword>
<evidence type="ECO:0000256" key="2">
    <source>
        <dbReference type="SAM" id="Phobius"/>
    </source>
</evidence>
<name>A0A846RT67_9MICC</name>
<dbReference type="AlphaFoldDB" id="A0A846RT67"/>
<keyword evidence="2" id="KW-1133">Transmembrane helix</keyword>
<dbReference type="EMBL" id="JAATJL010000001">
    <property type="protein sequence ID" value="NJC22266.1"/>
    <property type="molecule type" value="Genomic_DNA"/>
</dbReference>
<feature type="transmembrane region" description="Helical" evidence="2">
    <location>
        <begin position="139"/>
        <end position="159"/>
    </location>
</feature>
<dbReference type="Proteomes" id="UP000547458">
    <property type="component" value="Unassembled WGS sequence"/>
</dbReference>
<sequence>MTQESPAPAVAPLRRRKGIVVLATVVAALAAFGSTTQTWLSVLLPQDAVQTPSIQVPGSDAATAVTAFALVGLAAALAASIAGTVARWIITLILMVAGAGIAWSSFAVILDPAPAAAPAIGDALGVSAPQGVSVAITPMPWVAVVAGILLIICALWILGAGRRWSAARRYEKSVRIKPATETNSNADEIDSWDSLSRGDDPTR</sequence>